<keyword evidence="1" id="KW-0808">Transferase</keyword>
<accession>I7GI18</accession>
<sequence length="75" mass="8449">MQKLNSWTLESVPSLIELWAGGILSLELPTGWHQKLLPVTKTQMPHTISRVTCGLWESPPLKWQKVLPLSVTCTL</sequence>
<dbReference type="AlphaFoldDB" id="I7GI18"/>
<keyword evidence="1" id="KW-0418">Kinase</keyword>
<reference evidence="1" key="1">
    <citation type="journal article" date="2007" name="PLoS Biol.">
        <title>Rate of evolution in brain-expressed genes in humans and other primates.</title>
        <authorList>
            <person name="Wang H.-Y."/>
            <person name="Chien H.-C."/>
            <person name="Osada N."/>
            <person name="Hashimoto K."/>
            <person name="Sugano S."/>
            <person name="Gojobori T."/>
            <person name="Chou C.-K."/>
            <person name="Tsai S.-F."/>
            <person name="Wu C.-I."/>
            <person name="Shen C.-K.J."/>
        </authorList>
    </citation>
    <scope>NUCLEOTIDE SEQUENCE</scope>
</reference>
<evidence type="ECO:0000313" key="1">
    <source>
        <dbReference type="EMBL" id="BAE89105.1"/>
    </source>
</evidence>
<dbReference type="EMBL" id="AB172043">
    <property type="protein sequence ID" value="BAE89105.1"/>
    <property type="molecule type" value="mRNA"/>
</dbReference>
<proteinExistence type="evidence at transcript level"/>
<name>I7GI18_MACFA</name>
<protein>
    <submittedName>
        <fullName evidence="1">Macaca fascicularis brain cDNA clone: QflA-16442, similar to human Traf2 and NCK interacting kinase (KIAA0551), mRNA, RefSeq: XM_039796.9</fullName>
    </submittedName>
</protein>
<organism evidence="1">
    <name type="scientific">Macaca fascicularis</name>
    <name type="common">Crab-eating macaque</name>
    <name type="synonym">Cynomolgus monkey</name>
    <dbReference type="NCBI Taxonomy" id="9541"/>
    <lineage>
        <taxon>Eukaryota</taxon>
        <taxon>Metazoa</taxon>
        <taxon>Chordata</taxon>
        <taxon>Craniata</taxon>
        <taxon>Vertebrata</taxon>
        <taxon>Euteleostomi</taxon>
        <taxon>Mammalia</taxon>
        <taxon>Eutheria</taxon>
        <taxon>Euarchontoglires</taxon>
        <taxon>Primates</taxon>
        <taxon>Haplorrhini</taxon>
        <taxon>Catarrhini</taxon>
        <taxon>Cercopithecidae</taxon>
        <taxon>Cercopithecinae</taxon>
        <taxon>Macaca</taxon>
    </lineage>
</organism>
<dbReference type="GO" id="GO:0016301">
    <property type="term" value="F:kinase activity"/>
    <property type="evidence" value="ECO:0007669"/>
    <property type="project" value="UniProtKB-KW"/>
</dbReference>
<dbReference type="VEuPathDB" id="HostDB:ENSMFAG00000039273"/>